<dbReference type="RefSeq" id="WP_086090298.1">
    <property type="nucleotide sequence ID" value="NZ_CP021112.1"/>
</dbReference>
<name>A0A1W6ZX65_9HYPH</name>
<reference evidence="1 2" key="1">
    <citation type="submission" date="2017-05" db="EMBL/GenBank/DDBJ databases">
        <title>Full genome sequence of Pseudorhodoplanes sinuspersici.</title>
        <authorList>
            <person name="Dastgheib S.M.M."/>
            <person name="Shavandi M."/>
            <person name="Tirandaz H."/>
        </authorList>
    </citation>
    <scope>NUCLEOTIDE SEQUENCE [LARGE SCALE GENOMIC DNA]</scope>
    <source>
        <strain evidence="1 2">RIPI110</strain>
    </source>
</reference>
<evidence type="ECO:0000313" key="2">
    <source>
        <dbReference type="Proteomes" id="UP000194137"/>
    </source>
</evidence>
<proteinExistence type="predicted"/>
<evidence type="ECO:0000313" key="1">
    <source>
        <dbReference type="EMBL" id="ARQ01903.1"/>
    </source>
</evidence>
<dbReference type="KEGG" id="psin:CAK95_24495"/>
<dbReference type="AlphaFoldDB" id="A0A1W6ZX65"/>
<organism evidence="1 2">
    <name type="scientific">Pseudorhodoplanes sinuspersici</name>
    <dbReference type="NCBI Taxonomy" id="1235591"/>
    <lineage>
        <taxon>Bacteria</taxon>
        <taxon>Pseudomonadati</taxon>
        <taxon>Pseudomonadota</taxon>
        <taxon>Alphaproteobacteria</taxon>
        <taxon>Hyphomicrobiales</taxon>
        <taxon>Pseudorhodoplanes</taxon>
    </lineage>
</organism>
<sequence length="134" mass="14531">MTDKCPHCGFLLDEDCDDEPLCSDCGAELQGFSEEDDEEGLCIECTAARDATAALEAIEDGEMEMAQEILASHSLRKKNVVSDLIAEADYYARLGDADEAQFRLRCAAAPKFSSVEVCQQRYAAAMAEKHGVAA</sequence>
<dbReference type="Proteomes" id="UP000194137">
    <property type="component" value="Chromosome"/>
</dbReference>
<keyword evidence="2" id="KW-1185">Reference proteome</keyword>
<dbReference type="STRING" id="1235591.CAK95_24495"/>
<accession>A0A1W6ZX65</accession>
<gene>
    <name evidence="1" type="ORF">CAK95_24495</name>
</gene>
<dbReference type="EMBL" id="CP021112">
    <property type="protein sequence ID" value="ARQ01903.1"/>
    <property type="molecule type" value="Genomic_DNA"/>
</dbReference>
<protein>
    <submittedName>
        <fullName evidence="1">Uncharacterized protein</fullName>
    </submittedName>
</protein>